<feature type="coiled-coil region" evidence="1">
    <location>
        <begin position="94"/>
        <end position="124"/>
    </location>
</feature>
<accession>A0A161VWJ0</accession>
<evidence type="ECO:0000313" key="3">
    <source>
        <dbReference type="Proteomes" id="UP000076555"/>
    </source>
</evidence>
<evidence type="ECO:0000313" key="2">
    <source>
        <dbReference type="EMBL" id="KZL51785.1"/>
    </source>
</evidence>
<dbReference type="EMBL" id="LWAJ01000005">
    <property type="protein sequence ID" value="KZL51785.1"/>
    <property type="molecule type" value="Genomic_DNA"/>
</dbReference>
<dbReference type="OrthoDB" id="9951124at2"/>
<keyword evidence="1" id="KW-0175">Coiled coil</keyword>
<sequence>MFKHSNNAGILHTRVIATLFNLLSALENVWEAFKALNILKRTRFLPISANNLPHITSKEYLEDTNINKLSELKEVTLLNDDESSYRYLYPEDVEAEKERRRKEAAARKKELEQERKEYMQLEAREWGNFGYYAAMVDEGELAPDDPRYPF</sequence>
<protein>
    <submittedName>
        <fullName evidence="2">Uncharacterized protein</fullName>
    </submittedName>
</protein>
<dbReference type="Proteomes" id="UP000076555">
    <property type="component" value="Unassembled WGS sequence"/>
</dbReference>
<name>A0A161VWJ0_NODSP</name>
<comment type="caution">
    <text evidence="2">The sequence shown here is derived from an EMBL/GenBank/DDBJ whole genome shotgun (WGS) entry which is preliminary data.</text>
</comment>
<evidence type="ECO:0000256" key="1">
    <source>
        <dbReference type="SAM" id="Coils"/>
    </source>
</evidence>
<proteinExistence type="predicted"/>
<organism evidence="2 3">
    <name type="scientific">Nodularia spumigena CENA596</name>
    <dbReference type="NCBI Taxonomy" id="1819295"/>
    <lineage>
        <taxon>Bacteria</taxon>
        <taxon>Bacillati</taxon>
        <taxon>Cyanobacteriota</taxon>
        <taxon>Cyanophyceae</taxon>
        <taxon>Nostocales</taxon>
        <taxon>Nodulariaceae</taxon>
        <taxon>Nodularia</taxon>
    </lineage>
</organism>
<dbReference type="AlphaFoldDB" id="A0A161VWJ0"/>
<gene>
    <name evidence="2" type="ORF">A2T98_00460</name>
</gene>
<dbReference type="RefSeq" id="WP_063871091.1">
    <property type="nucleotide sequence ID" value="NZ_CAWMRI010000005.1"/>
</dbReference>
<reference evidence="2 3" key="1">
    <citation type="submission" date="2016-04" db="EMBL/GenBank/DDBJ databases">
        <title>Draft Genome Assembly of the Bloom-forming Cyanobacterium Nodularia spumigena Strain CENA596 in Shrimp Production Ponds.</title>
        <authorList>
            <person name="Popin R.V."/>
            <person name="Rigonato J."/>
            <person name="Abreu V.A."/>
            <person name="Andreote A.P."/>
            <person name="Silveira S.B."/>
            <person name="Odebrecht C."/>
            <person name="Fiore M.F."/>
        </authorList>
    </citation>
    <scope>NUCLEOTIDE SEQUENCE [LARGE SCALE GENOMIC DNA]</scope>
    <source>
        <strain evidence="2 3">CENA596</strain>
    </source>
</reference>